<dbReference type="Proteomes" id="UP001642482">
    <property type="component" value="Unassembled WGS sequence"/>
</dbReference>
<sequence length="176" mass="18480">MVSFSSLALAVLPALASAGVVRRSNCVVTPPPPTIVASFNLAVHSADGTNSVIGYLNQSPDPYTVTTASDGSPIYTPYSSSSEPGSDFFQLASDGTWYRYNQVDFAHQSNTYDLIYFADAANAVGLPTLSCSIDSTTSQFTCTGGVFGLCGNDLSFWDGVNSNCPGPVTTVELYTV</sequence>
<feature type="chain" id="PRO_5046930374" evidence="1">
    <location>
        <begin position="19"/>
        <end position="176"/>
    </location>
</feature>
<keyword evidence="1" id="KW-0732">Signal</keyword>
<proteinExistence type="predicted"/>
<organism evidence="2 3">
    <name type="scientific">Sporothrix eucalyptigena</name>
    <dbReference type="NCBI Taxonomy" id="1812306"/>
    <lineage>
        <taxon>Eukaryota</taxon>
        <taxon>Fungi</taxon>
        <taxon>Dikarya</taxon>
        <taxon>Ascomycota</taxon>
        <taxon>Pezizomycotina</taxon>
        <taxon>Sordariomycetes</taxon>
        <taxon>Sordariomycetidae</taxon>
        <taxon>Ophiostomatales</taxon>
        <taxon>Ophiostomataceae</taxon>
        <taxon>Sporothrix</taxon>
    </lineage>
</organism>
<dbReference type="EMBL" id="CAWUHD010000077">
    <property type="protein sequence ID" value="CAK7228134.1"/>
    <property type="molecule type" value="Genomic_DNA"/>
</dbReference>
<evidence type="ECO:0000313" key="2">
    <source>
        <dbReference type="EMBL" id="CAK7228134.1"/>
    </source>
</evidence>
<keyword evidence="3" id="KW-1185">Reference proteome</keyword>
<feature type="signal peptide" evidence="1">
    <location>
        <begin position="1"/>
        <end position="18"/>
    </location>
</feature>
<comment type="caution">
    <text evidence="2">The sequence shown here is derived from an EMBL/GenBank/DDBJ whole genome shotgun (WGS) entry which is preliminary data.</text>
</comment>
<reference evidence="2 3" key="1">
    <citation type="submission" date="2024-01" db="EMBL/GenBank/DDBJ databases">
        <authorList>
            <person name="Allen C."/>
            <person name="Tagirdzhanova G."/>
        </authorList>
    </citation>
    <scope>NUCLEOTIDE SEQUENCE [LARGE SCALE GENOMIC DNA]</scope>
</reference>
<evidence type="ECO:0000313" key="3">
    <source>
        <dbReference type="Proteomes" id="UP001642482"/>
    </source>
</evidence>
<name>A0ABP0CA70_9PEZI</name>
<gene>
    <name evidence="2" type="ORF">SEUCBS140593_006813</name>
</gene>
<accession>A0ABP0CA70</accession>
<evidence type="ECO:0000256" key="1">
    <source>
        <dbReference type="SAM" id="SignalP"/>
    </source>
</evidence>
<protein>
    <submittedName>
        <fullName evidence="2">Uncharacterized protein</fullName>
    </submittedName>
</protein>